<keyword evidence="1" id="KW-0472">Membrane</keyword>
<comment type="caution">
    <text evidence="2">The sequence shown here is derived from an EMBL/GenBank/DDBJ whole genome shotgun (WGS) entry which is preliminary data.</text>
</comment>
<dbReference type="RefSeq" id="WP_406793053.1">
    <property type="nucleotide sequence ID" value="NZ_JBJHZX010000023.1"/>
</dbReference>
<feature type="transmembrane region" description="Helical" evidence="1">
    <location>
        <begin position="21"/>
        <end position="40"/>
    </location>
</feature>
<gene>
    <name evidence="2" type="ORF">ACJDU8_15485</name>
</gene>
<evidence type="ECO:0000313" key="2">
    <source>
        <dbReference type="EMBL" id="MFL0196950.1"/>
    </source>
</evidence>
<dbReference type="Proteomes" id="UP001623660">
    <property type="component" value="Unassembled WGS sequence"/>
</dbReference>
<keyword evidence="3" id="KW-1185">Reference proteome</keyword>
<accession>A0ABW8SQJ5</accession>
<reference evidence="2 3" key="1">
    <citation type="submission" date="2024-11" db="EMBL/GenBank/DDBJ databases">
        <authorList>
            <person name="Heng Y.C."/>
            <person name="Lim A.C.H."/>
            <person name="Lee J.K.Y."/>
            <person name="Kittelmann S."/>
        </authorList>
    </citation>
    <scope>NUCLEOTIDE SEQUENCE [LARGE SCALE GENOMIC DNA]</scope>
    <source>
        <strain evidence="2 3">WILCCON 0269</strain>
    </source>
</reference>
<proteinExistence type="predicted"/>
<keyword evidence="1" id="KW-0812">Transmembrane</keyword>
<sequence length="115" mass="13027">MNSISKHERQSVKWFDKYTKILLAVMFVILLFIFASGKYMDRHKMEAGGTDDSVNNMASKVTKIEHHPFIELPGDAEVGAFSVANFFAGLIVGHHWEKLFGESASKKKEAHLEEE</sequence>
<name>A0ABW8SQJ5_9CLOT</name>
<evidence type="ECO:0000256" key="1">
    <source>
        <dbReference type="SAM" id="Phobius"/>
    </source>
</evidence>
<evidence type="ECO:0000313" key="3">
    <source>
        <dbReference type="Proteomes" id="UP001623660"/>
    </source>
</evidence>
<dbReference type="EMBL" id="JBJHZX010000023">
    <property type="protein sequence ID" value="MFL0196950.1"/>
    <property type="molecule type" value="Genomic_DNA"/>
</dbReference>
<protein>
    <submittedName>
        <fullName evidence="2">Uncharacterized protein</fullName>
    </submittedName>
</protein>
<keyword evidence="1" id="KW-1133">Transmembrane helix</keyword>
<organism evidence="2 3">
    <name type="scientific">Candidatus Clostridium eludens</name>
    <dbReference type="NCBI Taxonomy" id="3381663"/>
    <lineage>
        <taxon>Bacteria</taxon>
        <taxon>Bacillati</taxon>
        <taxon>Bacillota</taxon>
        <taxon>Clostridia</taxon>
        <taxon>Eubacteriales</taxon>
        <taxon>Clostridiaceae</taxon>
        <taxon>Clostridium</taxon>
    </lineage>
</organism>